<dbReference type="PaxDb" id="3708-A0A078JD33"/>
<keyword evidence="2" id="KW-1185">Reference proteome</keyword>
<protein>
    <submittedName>
        <fullName evidence="1">BnaCnng43060D protein</fullName>
    </submittedName>
</protein>
<sequence length="17" mass="1815">MICIAILSFVVSSFEGV</sequence>
<evidence type="ECO:0000313" key="1">
    <source>
        <dbReference type="EMBL" id="CDY64091.1"/>
    </source>
</evidence>
<dbReference type="AlphaFoldDB" id="A0A078JD33"/>
<name>A0A078JD33_BRANA</name>
<proteinExistence type="predicted"/>
<dbReference type="Proteomes" id="UP000028999">
    <property type="component" value="Unassembled WGS sequence"/>
</dbReference>
<organism evidence="1 2">
    <name type="scientific">Brassica napus</name>
    <name type="common">Rape</name>
    <dbReference type="NCBI Taxonomy" id="3708"/>
    <lineage>
        <taxon>Eukaryota</taxon>
        <taxon>Viridiplantae</taxon>
        <taxon>Streptophyta</taxon>
        <taxon>Embryophyta</taxon>
        <taxon>Tracheophyta</taxon>
        <taxon>Spermatophyta</taxon>
        <taxon>Magnoliopsida</taxon>
        <taxon>eudicotyledons</taxon>
        <taxon>Gunneridae</taxon>
        <taxon>Pentapetalae</taxon>
        <taxon>rosids</taxon>
        <taxon>malvids</taxon>
        <taxon>Brassicales</taxon>
        <taxon>Brassicaceae</taxon>
        <taxon>Brassiceae</taxon>
        <taxon>Brassica</taxon>
    </lineage>
</organism>
<reference evidence="1 2" key="1">
    <citation type="journal article" date="2014" name="Science">
        <title>Plant genetics. Early allopolyploid evolution in the post-Neolithic Brassica napus oilseed genome.</title>
        <authorList>
            <person name="Chalhoub B."/>
            <person name="Denoeud F."/>
            <person name="Liu S."/>
            <person name="Parkin I.A."/>
            <person name="Tang H."/>
            <person name="Wang X."/>
            <person name="Chiquet J."/>
            <person name="Belcram H."/>
            <person name="Tong C."/>
            <person name="Samans B."/>
            <person name="Correa M."/>
            <person name="Da Silva C."/>
            <person name="Just J."/>
            <person name="Falentin C."/>
            <person name="Koh C.S."/>
            <person name="Le Clainche I."/>
            <person name="Bernard M."/>
            <person name="Bento P."/>
            <person name="Noel B."/>
            <person name="Labadie K."/>
            <person name="Alberti A."/>
            <person name="Charles M."/>
            <person name="Arnaud D."/>
            <person name="Guo H."/>
            <person name="Daviaud C."/>
            <person name="Alamery S."/>
            <person name="Jabbari K."/>
            <person name="Zhao M."/>
            <person name="Edger P.P."/>
            <person name="Chelaifa H."/>
            <person name="Tack D."/>
            <person name="Lassalle G."/>
            <person name="Mestiri I."/>
            <person name="Schnel N."/>
            <person name="Le Paslier M.C."/>
            <person name="Fan G."/>
            <person name="Renault V."/>
            <person name="Bayer P.E."/>
            <person name="Golicz A.A."/>
            <person name="Manoli S."/>
            <person name="Lee T.H."/>
            <person name="Thi V.H."/>
            <person name="Chalabi S."/>
            <person name="Hu Q."/>
            <person name="Fan C."/>
            <person name="Tollenaere R."/>
            <person name="Lu Y."/>
            <person name="Battail C."/>
            <person name="Shen J."/>
            <person name="Sidebottom C.H."/>
            <person name="Wang X."/>
            <person name="Canaguier A."/>
            <person name="Chauveau A."/>
            <person name="Berard A."/>
            <person name="Deniot G."/>
            <person name="Guan M."/>
            <person name="Liu Z."/>
            <person name="Sun F."/>
            <person name="Lim Y.P."/>
            <person name="Lyons E."/>
            <person name="Town C.D."/>
            <person name="Bancroft I."/>
            <person name="Wang X."/>
            <person name="Meng J."/>
            <person name="Ma J."/>
            <person name="Pires J.C."/>
            <person name="King G.J."/>
            <person name="Brunel D."/>
            <person name="Delourme R."/>
            <person name="Renard M."/>
            <person name="Aury J.M."/>
            <person name="Adams K.L."/>
            <person name="Batley J."/>
            <person name="Snowdon R.J."/>
            <person name="Tost J."/>
            <person name="Edwards D."/>
            <person name="Zhou Y."/>
            <person name="Hua W."/>
            <person name="Sharpe A.G."/>
            <person name="Paterson A.H."/>
            <person name="Guan C."/>
            <person name="Wincker P."/>
        </authorList>
    </citation>
    <scope>NUCLEOTIDE SEQUENCE [LARGE SCALE GENOMIC DNA]</scope>
    <source>
        <strain evidence="2">cv. Darmor-bzh</strain>
    </source>
</reference>
<dbReference type="EMBL" id="LK034398">
    <property type="protein sequence ID" value="CDY64091.1"/>
    <property type="molecule type" value="Genomic_DNA"/>
</dbReference>
<gene>
    <name evidence="1" type="primary">BnaCnng43060D</name>
    <name evidence="1" type="ORF">GSBRNA2T00040867001</name>
</gene>
<accession>A0A078JD33</accession>
<evidence type="ECO:0000313" key="2">
    <source>
        <dbReference type="Proteomes" id="UP000028999"/>
    </source>
</evidence>